<reference evidence="5" key="1">
    <citation type="submission" date="2021-01" db="EMBL/GenBank/DDBJ databases">
        <title>Whole genome shotgun sequence of Virgisporangium ochraceum NBRC 16418.</title>
        <authorList>
            <person name="Komaki H."/>
            <person name="Tamura T."/>
        </authorList>
    </citation>
    <scope>NUCLEOTIDE SEQUENCE</scope>
    <source>
        <strain evidence="5">NBRC 16418</strain>
    </source>
</reference>
<dbReference type="Gene3D" id="1.10.10.60">
    <property type="entry name" value="Homeodomain-like"/>
    <property type="match status" value="2"/>
</dbReference>
<dbReference type="InterPro" id="IPR050204">
    <property type="entry name" value="AraC_XylS_family_regulators"/>
</dbReference>
<dbReference type="AlphaFoldDB" id="A0A8J4EJ61"/>
<keyword evidence="2" id="KW-0238">DNA-binding</keyword>
<evidence type="ECO:0000313" key="6">
    <source>
        <dbReference type="Proteomes" id="UP000635606"/>
    </source>
</evidence>
<protein>
    <submittedName>
        <fullName evidence="5">AraC family transcriptional regulator</fullName>
    </submittedName>
</protein>
<dbReference type="EMBL" id="BOPH01000127">
    <property type="protein sequence ID" value="GIJ73962.1"/>
    <property type="molecule type" value="Genomic_DNA"/>
</dbReference>
<dbReference type="RefSeq" id="WP_203933775.1">
    <property type="nucleotide sequence ID" value="NZ_BOPH01000127.1"/>
</dbReference>
<evidence type="ECO:0000256" key="2">
    <source>
        <dbReference type="ARBA" id="ARBA00023125"/>
    </source>
</evidence>
<sequence length="274" mass="29541">MTIGGLPSRLLESSAGLGWRSVTVRSYADPPVAGPFTTRSSDLLVVLVTAGRYRIESRHGRAWHGADYRPGSLGITAPGNESVLRWRSTGGATMRSLHLHVDPALVPDGTRFPDSLSVDDPFVTTSARALHDALRDGAPDLYADAVAQAMVAHLAYRTGSAAARPGPRLGRRDLDAVTAYMRANLANDLALADLAGLVNLSRYHFLRAFSASTGLTPHRFLTRLRMQAAEALLRGTDHSVLQVALACGYRSAGRFATAFRREYGSSPSAYRRRA</sequence>
<proteinExistence type="predicted"/>
<dbReference type="GO" id="GO:0003700">
    <property type="term" value="F:DNA-binding transcription factor activity"/>
    <property type="evidence" value="ECO:0007669"/>
    <property type="project" value="InterPro"/>
</dbReference>
<keyword evidence="1" id="KW-0805">Transcription regulation</keyword>
<dbReference type="InterPro" id="IPR018060">
    <property type="entry name" value="HTH_AraC"/>
</dbReference>
<evidence type="ECO:0000256" key="1">
    <source>
        <dbReference type="ARBA" id="ARBA00023015"/>
    </source>
</evidence>
<keyword evidence="6" id="KW-1185">Reference proteome</keyword>
<dbReference type="PRINTS" id="PR00032">
    <property type="entry name" value="HTHARAC"/>
</dbReference>
<evidence type="ECO:0000313" key="5">
    <source>
        <dbReference type="EMBL" id="GIJ73962.1"/>
    </source>
</evidence>
<comment type="caution">
    <text evidence="5">The sequence shown here is derived from an EMBL/GenBank/DDBJ whole genome shotgun (WGS) entry which is preliminary data.</text>
</comment>
<dbReference type="SMART" id="SM00342">
    <property type="entry name" value="HTH_ARAC"/>
    <property type="match status" value="1"/>
</dbReference>
<gene>
    <name evidence="5" type="ORF">Voc01_088790</name>
</gene>
<dbReference type="Proteomes" id="UP000635606">
    <property type="component" value="Unassembled WGS sequence"/>
</dbReference>
<dbReference type="InterPro" id="IPR009057">
    <property type="entry name" value="Homeodomain-like_sf"/>
</dbReference>
<dbReference type="InterPro" id="IPR018062">
    <property type="entry name" value="HTH_AraC-typ_CS"/>
</dbReference>
<dbReference type="PROSITE" id="PS01124">
    <property type="entry name" value="HTH_ARAC_FAMILY_2"/>
    <property type="match status" value="1"/>
</dbReference>
<keyword evidence="3" id="KW-0804">Transcription</keyword>
<dbReference type="Pfam" id="PF12833">
    <property type="entry name" value="HTH_18"/>
    <property type="match status" value="1"/>
</dbReference>
<dbReference type="InterPro" id="IPR020449">
    <property type="entry name" value="Tscrpt_reg_AraC-type_HTH"/>
</dbReference>
<evidence type="ECO:0000259" key="4">
    <source>
        <dbReference type="PROSITE" id="PS01124"/>
    </source>
</evidence>
<dbReference type="PANTHER" id="PTHR46796:SF6">
    <property type="entry name" value="ARAC SUBFAMILY"/>
    <property type="match status" value="1"/>
</dbReference>
<dbReference type="PANTHER" id="PTHR46796">
    <property type="entry name" value="HTH-TYPE TRANSCRIPTIONAL ACTIVATOR RHAS-RELATED"/>
    <property type="match status" value="1"/>
</dbReference>
<feature type="domain" description="HTH araC/xylS-type" evidence="4">
    <location>
        <begin position="175"/>
        <end position="273"/>
    </location>
</feature>
<dbReference type="SUPFAM" id="SSF46689">
    <property type="entry name" value="Homeodomain-like"/>
    <property type="match status" value="2"/>
</dbReference>
<evidence type="ECO:0000256" key="3">
    <source>
        <dbReference type="ARBA" id="ARBA00023163"/>
    </source>
</evidence>
<dbReference type="PROSITE" id="PS00041">
    <property type="entry name" value="HTH_ARAC_FAMILY_1"/>
    <property type="match status" value="1"/>
</dbReference>
<dbReference type="GO" id="GO:0043565">
    <property type="term" value="F:sequence-specific DNA binding"/>
    <property type="evidence" value="ECO:0007669"/>
    <property type="project" value="InterPro"/>
</dbReference>
<organism evidence="5 6">
    <name type="scientific">Virgisporangium ochraceum</name>
    <dbReference type="NCBI Taxonomy" id="65505"/>
    <lineage>
        <taxon>Bacteria</taxon>
        <taxon>Bacillati</taxon>
        <taxon>Actinomycetota</taxon>
        <taxon>Actinomycetes</taxon>
        <taxon>Micromonosporales</taxon>
        <taxon>Micromonosporaceae</taxon>
        <taxon>Virgisporangium</taxon>
    </lineage>
</organism>
<accession>A0A8J4EJ61</accession>
<name>A0A8J4EJ61_9ACTN</name>